<dbReference type="SUPFAM" id="SSF46934">
    <property type="entry name" value="UBA-like"/>
    <property type="match status" value="1"/>
</dbReference>
<feature type="region of interest" description="Disordered" evidence="4">
    <location>
        <begin position="191"/>
        <end position="218"/>
    </location>
</feature>
<evidence type="ECO:0000256" key="1">
    <source>
        <dbReference type="ARBA" id="ARBA00022723"/>
    </source>
</evidence>
<organism evidence="6 7">
    <name type="scientific">Planoprotostelium fungivorum</name>
    <dbReference type="NCBI Taxonomy" id="1890364"/>
    <lineage>
        <taxon>Eukaryota</taxon>
        <taxon>Amoebozoa</taxon>
        <taxon>Evosea</taxon>
        <taxon>Variosea</taxon>
        <taxon>Cavosteliida</taxon>
        <taxon>Cavosteliaceae</taxon>
        <taxon>Planoprotostelium</taxon>
    </lineage>
</organism>
<evidence type="ECO:0000256" key="4">
    <source>
        <dbReference type="SAM" id="MobiDB-lite"/>
    </source>
</evidence>
<dbReference type="EMBL" id="MDYQ01000009">
    <property type="protein sequence ID" value="PRP88596.1"/>
    <property type="molecule type" value="Genomic_DNA"/>
</dbReference>
<reference evidence="6 7" key="1">
    <citation type="journal article" date="2018" name="Genome Biol. Evol.">
        <title>Multiple Roots of Fruiting Body Formation in Amoebozoa.</title>
        <authorList>
            <person name="Hillmann F."/>
            <person name="Forbes G."/>
            <person name="Novohradska S."/>
            <person name="Ferling I."/>
            <person name="Riege K."/>
            <person name="Groth M."/>
            <person name="Westermann M."/>
            <person name="Marz M."/>
            <person name="Spaller T."/>
            <person name="Winckler T."/>
            <person name="Schaap P."/>
            <person name="Glockner G."/>
        </authorList>
    </citation>
    <scope>NUCLEOTIDE SEQUENCE [LARGE SCALE GENOMIC DNA]</scope>
    <source>
        <strain evidence="6 7">Jena</strain>
    </source>
</reference>
<accession>A0A2P6NXD5</accession>
<dbReference type="SMART" id="SM00165">
    <property type="entry name" value="UBA"/>
    <property type="match status" value="1"/>
</dbReference>
<proteinExistence type="predicted"/>
<dbReference type="InterPro" id="IPR009060">
    <property type="entry name" value="UBA-like_sf"/>
</dbReference>
<dbReference type="InParanoid" id="A0A2P6NXD5"/>
<gene>
    <name evidence="6" type="ORF">PROFUN_03007</name>
</gene>
<dbReference type="GO" id="GO:0008270">
    <property type="term" value="F:zinc ion binding"/>
    <property type="evidence" value="ECO:0007669"/>
    <property type="project" value="UniProtKB-KW"/>
</dbReference>
<comment type="caution">
    <text evidence="6">The sequence shown here is derived from an EMBL/GenBank/DDBJ whole genome shotgun (WGS) entry which is preliminary data.</text>
</comment>
<dbReference type="Gene3D" id="1.10.8.10">
    <property type="entry name" value="DNA helicase RuvA subunit, C-terminal domain"/>
    <property type="match status" value="1"/>
</dbReference>
<dbReference type="Proteomes" id="UP000241769">
    <property type="component" value="Unassembled WGS sequence"/>
</dbReference>
<dbReference type="AlphaFoldDB" id="A0A2P6NXD5"/>
<evidence type="ECO:0000256" key="3">
    <source>
        <dbReference type="ARBA" id="ARBA00022833"/>
    </source>
</evidence>
<evidence type="ECO:0000313" key="7">
    <source>
        <dbReference type="Proteomes" id="UP000241769"/>
    </source>
</evidence>
<dbReference type="InterPro" id="IPR015940">
    <property type="entry name" value="UBA"/>
</dbReference>
<evidence type="ECO:0000313" key="6">
    <source>
        <dbReference type="EMBL" id="PRP88596.1"/>
    </source>
</evidence>
<name>A0A2P6NXD5_9EUKA</name>
<keyword evidence="7" id="KW-1185">Reference proteome</keyword>
<keyword evidence="3" id="KW-0862">Zinc</keyword>
<dbReference type="PROSITE" id="PS50030">
    <property type="entry name" value="UBA"/>
    <property type="match status" value="1"/>
</dbReference>
<feature type="domain" description="UBA" evidence="5">
    <location>
        <begin position="216"/>
        <end position="257"/>
    </location>
</feature>
<evidence type="ECO:0000256" key="2">
    <source>
        <dbReference type="ARBA" id="ARBA00022771"/>
    </source>
</evidence>
<protein>
    <recommendedName>
        <fullName evidence="5">UBA domain-containing protein</fullName>
    </recommendedName>
</protein>
<feature type="compositionally biased region" description="Basic and acidic residues" evidence="4">
    <location>
        <begin position="194"/>
        <end position="211"/>
    </location>
</feature>
<keyword evidence="1" id="KW-0479">Metal-binding</keyword>
<dbReference type="SUPFAM" id="SSF57850">
    <property type="entry name" value="RING/U-box"/>
    <property type="match status" value="1"/>
</dbReference>
<keyword evidence="2" id="KW-0863">Zinc-finger</keyword>
<sequence>MTEDTQRFVIKLCYQNDFRRIEVEDPDRITIDKLRDIVETAYPDFVSDESKITMLTDKDVTESFHFLTQTNNTSVLKIIIKSPNQEQLTSTVGRYQPKYGVVHPQKCMICSHRICGVRFKCLDCANQVNFCNECLEQDKHPSHHTIIAIKQPITDAHEQSAALLSKRTIDASNSIPNTDILTQKLDEAWSLSSDSKKMRPSPTKEERDHSFSKGTDTTQERIQQLKDMGFTDADECQLVLINNKMDMARAIAELLERS</sequence>
<dbReference type="InterPro" id="IPR043145">
    <property type="entry name" value="Znf_ZZ_sf"/>
</dbReference>
<dbReference type="Gene3D" id="3.30.60.90">
    <property type="match status" value="1"/>
</dbReference>
<evidence type="ECO:0000259" key="5">
    <source>
        <dbReference type="PROSITE" id="PS50030"/>
    </source>
</evidence>